<dbReference type="PANTHER" id="PTHR10915:SF1">
    <property type="entry name" value="SYNDECAN"/>
    <property type="match status" value="1"/>
</dbReference>
<dbReference type="Pfam" id="PF01034">
    <property type="entry name" value="Syndecan"/>
    <property type="match status" value="1"/>
</dbReference>
<feature type="region of interest" description="Disordered" evidence="10">
    <location>
        <begin position="167"/>
        <end position="194"/>
    </location>
</feature>
<organism evidence="13 14">
    <name type="scientific">Ditylenchus dipsaci</name>
    <dbReference type="NCBI Taxonomy" id="166011"/>
    <lineage>
        <taxon>Eukaryota</taxon>
        <taxon>Metazoa</taxon>
        <taxon>Ecdysozoa</taxon>
        <taxon>Nematoda</taxon>
        <taxon>Chromadorea</taxon>
        <taxon>Rhabditida</taxon>
        <taxon>Tylenchina</taxon>
        <taxon>Tylenchomorpha</taxon>
        <taxon>Sphaerularioidea</taxon>
        <taxon>Anguinidae</taxon>
        <taxon>Anguininae</taxon>
        <taxon>Ditylenchus</taxon>
    </lineage>
</organism>
<name>A0A915DRT7_9BILA</name>
<dbReference type="InterPro" id="IPR001050">
    <property type="entry name" value="Syndecan"/>
</dbReference>
<evidence type="ECO:0000256" key="6">
    <source>
        <dbReference type="ARBA" id="ARBA00023136"/>
    </source>
</evidence>
<sequence length="252" mass="27311">MKFAGNSNLSRIDFYCYVVAVLLLFQPFASALIASDSKAVASNLDGKANNIEGSGSYPEKTSTSRTDPQIRPDAEFNSSGASPDDEDGDVNEGSGEIEGSGSVPSNIVVSTTKSSVLASTTSINTTPATTTAKPRHQFNEERIVNMHGDSESKASTTRLPILLDQRTTTTASTTTSTRQSVLTTTARSPPPTTPTCCEWRSSCRILMTILLVMFIIYRMRKKDEGSYSLDEPHAPPNYSYAYQKASTKEFYA</sequence>
<evidence type="ECO:0000256" key="9">
    <source>
        <dbReference type="RuleBase" id="RU000649"/>
    </source>
</evidence>
<evidence type="ECO:0000256" key="1">
    <source>
        <dbReference type="ARBA" id="ARBA00004479"/>
    </source>
</evidence>
<feature type="transmembrane region" description="Helical" evidence="11">
    <location>
        <begin position="12"/>
        <end position="34"/>
    </location>
</feature>
<dbReference type="InterPro" id="IPR030479">
    <property type="entry name" value="Syndecan_CS"/>
</dbReference>
<feature type="region of interest" description="Disordered" evidence="10">
    <location>
        <begin position="46"/>
        <end position="106"/>
    </location>
</feature>
<keyword evidence="4 9" id="KW-0654">Proteoglycan</keyword>
<protein>
    <recommendedName>
        <fullName evidence="9">Syndecan</fullName>
    </recommendedName>
</protein>
<dbReference type="GO" id="GO:0016020">
    <property type="term" value="C:membrane"/>
    <property type="evidence" value="ECO:0007669"/>
    <property type="project" value="UniProtKB-SubCell"/>
</dbReference>
<evidence type="ECO:0000256" key="2">
    <source>
        <dbReference type="ARBA" id="ARBA00005343"/>
    </source>
</evidence>
<comment type="function">
    <text evidence="9">Cell surface proteoglycan.</text>
</comment>
<dbReference type="GO" id="GO:0009986">
    <property type="term" value="C:cell surface"/>
    <property type="evidence" value="ECO:0007669"/>
    <property type="project" value="TreeGrafter"/>
</dbReference>
<keyword evidence="5 11" id="KW-1133">Transmembrane helix</keyword>
<evidence type="ECO:0000259" key="12">
    <source>
        <dbReference type="SMART" id="SM00294"/>
    </source>
</evidence>
<keyword evidence="8 9" id="KW-0357">Heparan sulfate</keyword>
<evidence type="ECO:0000256" key="3">
    <source>
        <dbReference type="ARBA" id="ARBA00022692"/>
    </source>
</evidence>
<dbReference type="AlphaFoldDB" id="A0A915DRT7"/>
<keyword evidence="7 9" id="KW-0325">Glycoprotein</keyword>
<feature type="compositionally biased region" description="Low complexity" evidence="10">
    <location>
        <begin position="167"/>
        <end position="187"/>
    </location>
</feature>
<comment type="similarity">
    <text evidence="2 9">Belongs to the syndecan proteoglycan family.</text>
</comment>
<dbReference type="WBParaSite" id="jg22467.1">
    <property type="protein sequence ID" value="jg22467.1"/>
    <property type="gene ID" value="jg22467"/>
</dbReference>
<evidence type="ECO:0000256" key="5">
    <source>
        <dbReference type="ARBA" id="ARBA00022989"/>
    </source>
</evidence>
<evidence type="ECO:0000256" key="4">
    <source>
        <dbReference type="ARBA" id="ARBA00022974"/>
    </source>
</evidence>
<evidence type="ECO:0000256" key="7">
    <source>
        <dbReference type="ARBA" id="ARBA00023180"/>
    </source>
</evidence>
<evidence type="ECO:0000256" key="10">
    <source>
        <dbReference type="SAM" id="MobiDB-lite"/>
    </source>
</evidence>
<dbReference type="InterPro" id="IPR003585">
    <property type="entry name" value="Neurexin-like"/>
</dbReference>
<dbReference type="GO" id="GO:0016477">
    <property type="term" value="P:cell migration"/>
    <property type="evidence" value="ECO:0007669"/>
    <property type="project" value="TreeGrafter"/>
</dbReference>
<feature type="domain" description="Neurexin/syndecan/glycophorin C" evidence="12">
    <location>
        <begin position="216"/>
        <end position="234"/>
    </location>
</feature>
<keyword evidence="6 11" id="KW-0472">Membrane</keyword>
<keyword evidence="13" id="KW-1185">Reference proteome</keyword>
<dbReference type="InterPro" id="IPR027789">
    <property type="entry name" value="Syndecan/Neurexin_dom"/>
</dbReference>
<reference evidence="14" key="1">
    <citation type="submission" date="2022-11" db="UniProtKB">
        <authorList>
            <consortium name="WormBaseParasite"/>
        </authorList>
    </citation>
    <scope>IDENTIFICATION</scope>
</reference>
<evidence type="ECO:0000313" key="14">
    <source>
        <dbReference type="WBParaSite" id="jg22467.1"/>
    </source>
</evidence>
<evidence type="ECO:0000313" key="13">
    <source>
        <dbReference type="Proteomes" id="UP000887574"/>
    </source>
</evidence>
<evidence type="ECO:0000256" key="11">
    <source>
        <dbReference type="SAM" id="Phobius"/>
    </source>
</evidence>
<accession>A0A915DRT7</accession>
<keyword evidence="3 9" id="KW-0812">Transmembrane</keyword>
<feature type="compositionally biased region" description="Low complexity" evidence="10">
    <location>
        <begin position="92"/>
        <end position="102"/>
    </location>
</feature>
<dbReference type="PANTHER" id="PTHR10915">
    <property type="entry name" value="SYNDECAN"/>
    <property type="match status" value="1"/>
</dbReference>
<dbReference type="PROSITE" id="PS00964">
    <property type="entry name" value="SYNDECAN"/>
    <property type="match status" value="1"/>
</dbReference>
<comment type="subcellular location">
    <subcellularLocation>
        <location evidence="1 9">Membrane</location>
        <topology evidence="1 9">Single-pass type I membrane protein</topology>
    </subcellularLocation>
</comment>
<dbReference type="Proteomes" id="UP000887574">
    <property type="component" value="Unplaced"/>
</dbReference>
<proteinExistence type="inferred from homology"/>
<dbReference type="SMART" id="SM00294">
    <property type="entry name" value="4.1m"/>
    <property type="match status" value="1"/>
</dbReference>
<evidence type="ECO:0000256" key="8">
    <source>
        <dbReference type="ARBA" id="ARBA00023207"/>
    </source>
</evidence>